<comment type="cofactor">
    <cofactor evidence="1">
        <name>Zn(2+)</name>
        <dbReference type="ChEBI" id="CHEBI:29105"/>
    </cofactor>
</comment>
<evidence type="ECO:0000259" key="8">
    <source>
        <dbReference type="PROSITE" id="PS52035"/>
    </source>
</evidence>
<organism evidence="9 10">
    <name type="scientific">Candidatus Avoscillospira stercorigallinarum</name>
    <dbReference type="NCBI Taxonomy" id="2840708"/>
    <lineage>
        <taxon>Bacteria</taxon>
        <taxon>Bacillati</taxon>
        <taxon>Bacillota</taxon>
        <taxon>Clostridia</taxon>
        <taxon>Eubacteriales</taxon>
        <taxon>Oscillospiraceae</taxon>
        <taxon>Oscillospiraceae incertae sedis</taxon>
        <taxon>Candidatus Avoscillospira</taxon>
    </lineage>
</organism>
<dbReference type="Gene3D" id="3.10.350.10">
    <property type="entry name" value="LysM domain"/>
    <property type="match status" value="1"/>
</dbReference>
<evidence type="ECO:0000256" key="3">
    <source>
        <dbReference type="ARBA" id="ARBA00022670"/>
    </source>
</evidence>
<evidence type="ECO:0000256" key="6">
    <source>
        <dbReference type="ARBA" id="ARBA00023049"/>
    </source>
</evidence>
<evidence type="ECO:0000313" key="10">
    <source>
        <dbReference type="Proteomes" id="UP000886874"/>
    </source>
</evidence>
<sequence>MRWTDYALKKTGARTLAEFQRSYGLPETGEADLVTSRALWDYLVGYRCHRMGPRETLYQVAQTYNTTIQAIWAGNCGLPAGGPVPGQIIRVPLPCPVVDWDAPYESALEAVFLEGLHARCRWLTSETLAVTAGGRHIWALRIGTGPRRILVTGGHHGSEWITGLLLWKLLEEYLTAVREEGAFGGFPARGLFRRTTLCLVPLVNPDGADLALGLGTEPERARMTALGVSQPQVPLPKGWKANGSGVDLNLNYPARWEAAKTIKAAAGVTAPGPKDYPGDAPLDQPETRALSDFIRRFAPHAIAAWHTQGGEIYAADHRGVMPDEALAQRMAAASGYVLTNPAPESANAGLRDWFMDAFHRPGYTIEAGRGETPLPISDLPELVRENLPILALLLAAG</sequence>
<dbReference type="GO" id="GO:0005615">
    <property type="term" value="C:extracellular space"/>
    <property type="evidence" value="ECO:0007669"/>
    <property type="project" value="TreeGrafter"/>
</dbReference>
<dbReference type="InterPro" id="IPR036779">
    <property type="entry name" value="LysM_dom_sf"/>
</dbReference>
<dbReference type="InterPro" id="IPR000834">
    <property type="entry name" value="Peptidase_M14"/>
</dbReference>
<dbReference type="InterPro" id="IPR034274">
    <property type="entry name" value="ENP1_M14_CPD"/>
</dbReference>
<keyword evidence="6" id="KW-0482">Metalloprotease</keyword>
<dbReference type="PROSITE" id="PS52035">
    <property type="entry name" value="PEPTIDASE_M14"/>
    <property type="match status" value="1"/>
</dbReference>
<dbReference type="GO" id="GO:0004181">
    <property type="term" value="F:metallocarboxypeptidase activity"/>
    <property type="evidence" value="ECO:0007669"/>
    <property type="project" value="InterPro"/>
</dbReference>
<name>A0A9D1CNU5_9FIRM</name>
<dbReference type="Pfam" id="PF01476">
    <property type="entry name" value="LysM"/>
    <property type="match status" value="1"/>
</dbReference>
<dbReference type="InterPro" id="IPR018392">
    <property type="entry name" value="LysM"/>
</dbReference>
<dbReference type="GO" id="GO:0006508">
    <property type="term" value="P:proteolysis"/>
    <property type="evidence" value="ECO:0007669"/>
    <property type="project" value="UniProtKB-KW"/>
</dbReference>
<evidence type="ECO:0000313" key="9">
    <source>
        <dbReference type="EMBL" id="HIQ69727.1"/>
    </source>
</evidence>
<evidence type="ECO:0000256" key="4">
    <source>
        <dbReference type="ARBA" id="ARBA00022801"/>
    </source>
</evidence>
<proteinExistence type="inferred from homology"/>
<reference evidence="9" key="2">
    <citation type="journal article" date="2021" name="PeerJ">
        <title>Extensive microbial diversity within the chicken gut microbiome revealed by metagenomics and culture.</title>
        <authorList>
            <person name="Gilroy R."/>
            <person name="Ravi A."/>
            <person name="Getino M."/>
            <person name="Pursley I."/>
            <person name="Horton D.L."/>
            <person name="Alikhan N.F."/>
            <person name="Baker D."/>
            <person name="Gharbi K."/>
            <person name="Hall N."/>
            <person name="Watson M."/>
            <person name="Adriaenssens E.M."/>
            <person name="Foster-Nyarko E."/>
            <person name="Jarju S."/>
            <person name="Secka A."/>
            <person name="Antonio M."/>
            <person name="Oren A."/>
            <person name="Chaudhuri R.R."/>
            <person name="La Ragione R."/>
            <person name="Hildebrand F."/>
            <person name="Pallen M.J."/>
        </authorList>
    </citation>
    <scope>NUCLEOTIDE SEQUENCE</scope>
    <source>
        <strain evidence="9">ChiSjej2B20-13462</strain>
    </source>
</reference>
<comment type="caution">
    <text evidence="9">The sequence shown here is derived from an EMBL/GenBank/DDBJ whole genome shotgun (WGS) entry which is preliminary data.</text>
</comment>
<keyword evidence="3" id="KW-0645">Protease</keyword>
<dbReference type="AlphaFoldDB" id="A0A9D1CNU5"/>
<dbReference type="GO" id="GO:0008270">
    <property type="term" value="F:zinc ion binding"/>
    <property type="evidence" value="ECO:0007669"/>
    <property type="project" value="InterPro"/>
</dbReference>
<feature type="domain" description="Peptidase M14" evidence="8">
    <location>
        <begin position="100"/>
        <end position="397"/>
    </location>
</feature>
<dbReference type="Gene3D" id="3.40.630.10">
    <property type="entry name" value="Zn peptidases"/>
    <property type="match status" value="1"/>
</dbReference>
<dbReference type="Pfam" id="PF00246">
    <property type="entry name" value="Peptidase_M14"/>
    <property type="match status" value="1"/>
</dbReference>
<accession>A0A9D1CNU5</accession>
<evidence type="ECO:0000256" key="1">
    <source>
        <dbReference type="ARBA" id="ARBA00001947"/>
    </source>
</evidence>
<dbReference type="Proteomes" id="UP000886874">
    <property type="component" value="Unassembled WGS sequence"/>
</dbReference>
<comment type="similarity">
    <text evidence="2 7">Belongs to the peptidase M14 family.</text>
</comment>
<dbReference type="SMART" id="SM00631">
    <property type="entry name" value="Zn_pept"/>
    <property type="match status" value="1"/>
</dbReference>
<evidence type="ECO:0000256" key="2">
    <source>
        <dbReference type="ARBA" id="ARBA00005988"/>
    </source>
</evidence>
<reference evidence="9" key="1">
    <citation type="submission" date="2020-10" db="EMBL/GenBank/DDBJ databases">
        <authorList>
            <person name="Gilroy R."/>
        </authorList>
    </citation>
    <scope>NUCLEOTIDE SEQUENCE</scope>
    <source>
        <strain evidence="9">ChiSjej2B20-13462</strain>
    </source>
</reference>
<evidence type="ECO:0000256" key="7">
    <source>
        <dbReference type="PROSITE-ProRule" id="PRU01379"/>
    </source>
</evidence>
<gene>
    <name evidence="9" type="ORF">IAA67_05305</name>
</gene>
<evidence type="ECO:0000256" key="5">
    <source>
        <dbReference type="ARBA" id="ARBA00022833"/>
    </source>
</evidence>
<keyword evidence="5" id="KW-0862">Zinc</keyword>
<dbReference type="CDD" id="cd06229">
    <property type="entry name" value="M14_Endopeptidase_I"/>
    <property type="match status" value="1"/>
</dbReference>
<dbReference type="PANTHER" id="PTHR11705">
    <property type="entry name" value="PROTEASE FAMILY M14 CARBOXYPEPTIDASE A,B"/>
    <property type="match status" value="1"/>
</dbReference>
<keyword evidence="4" id="KW-0378">Hydrolase</keyword>
<dbReference type="SUPFAM" id="SSF53187">
    <property type="entry name" value="Zn-dependent exopeptidases"/>
    <property type="match status" value="1"/>
</dbReference>
<protein>
    <submittedName>
        <fullName evidence="9">LysM peptidoglycan-binding domain-containing protein</fullName>
    </submittedName>
</protein>
<feature type="active site" description="Proton donor/acceptor" evidence="7">
    <location>
        <position position="366"/>
    </location>
</feature>
<dbReference type="PANTHER" id="PTHR11705:SF143">
    <property type="entry name" value="SLL0236 PROTEIN"/>
    <property type="match status" value="1"/>
</dbReference>
<dbReference type="CDD" id="cd00118">
    <property type="entry name" value="LysM"/>
    <property type="match status" value="1"/>
</dbReference>
<dbReference type="EMBL" id="DVFN01000079">
    <property type="protein sequence ID" value="HIQ69727.1"/>
    <property type="molecule type" value="Genomic_DNA"/>
</dbReference>